<evidence type="ECO:0000313" key="2">
    <source>
        <dbReference type="EMBL" id="QHU00381.1"/>
    </source>
</evidence>
<organism evidence="2">
    <name type="scientific">viral metagenome</name>
    <dbReference type="NCBI Taxonomy" id="1070528"/>
    <lineage>
        <taxon>unclassified sequences</taxon>
        <taxon>metagenomes</taxon>
        <taxon>organismal metagenomes</taxon>
    </lineage>
</organism>
<name>A0A6C0J6I3_9ZZZZ</name>
<reference evidence="2" key="1">
    <citation type="journal article" date="2020" name="Nature">
        <title>Giant virus diversity and host interactions through global metagenomics.</title>
        <authorList>
            <person name="Schulz F."/>
            <person name="Roux S."/>
            <person name="Paez-Espino D."/>
            <person name="Jungbluth S."/>
            <person name="Walsh D.A."/>
            <person name="Denef V.J."/>
            <person name="McMahon K.D."/>
            <person name="Konstantinidis K.T."/>
            <person name="Eloe-Fadrosh E.A."/>
            <person name="Kyrpides N.C."/>
            <person name="Woyke T."/>
        </authorList>
    </citation>
    <scope>NUCLEOTIDE SEQUENCE</scope>
    <source>
        <strain evidence="2">GVMAG-M-3300025860-20</strain>
    </source>
</reference>
<keyword evidence="1" id="KW-0472">Membrane</keyword>
<protein>
    <submittedName>
        <fullName evidence="2">Uncharacterized protein</fullName>
    </submittedName>
</protein>
<keyword evidence="1" id="KW-0812">Transmembrane</keyword>
<feature type="transmembrane region" description="Helical" evidence="1">
    <location>
        <begin position="68"/>
        <end position="87"/>
    </location>
</feature>
<dbReference type="EMBL" id="MN740327">
    <property type="protein sequence ID" value="QHU00381.1"/>
    <property type="molecule type" value="Genomic_DNA"/>
</dbReference>
<keyword evidence="1" id="KW-1133">Transmembrane helix</keyword>
<proteinExistence type="predicted"/>
<sequence length="136" mass="15371">MISDLLVFPLILIEAIALKAMLHGIGIANHVIYLSCLFLLLHLSFTGLMNFQLKNIDNNTPYLTKLEVSMFSAVFTSVVATGTYIIIGLIPQLKAPFFLLKYLPMSQYWYDLFIVSLPALLIHIGSRFISQSQLKY</sequence>
<dbReference type="AlphaFoldDB" id="A0A6C0J6I3"/>
<accession>A0A6C0J6I3</accession>
<evidence type="ECO:0000256" key="1">
    <source>
        <dbReference type="SAM" id="Phobius"/>
    </source>
</evidence>
<feature type="transmembrane region" description="Helical" evidence="1">
    <location>
        <begin position="27"/>
        <end position="48"/>
    </location>
</feature>
<feature type="transmembrane region" description="Helical" evidence="1">
    <location>
        <begin position="107"/>
        <end position="129"/>
    </location>
</feature>